<sequence length="156" mass="17052">MAGGYQNLGCQGDTNDETASDDTNDETAKFQGRLRRSSRRREKLLGWRVEGDASELGARVLPVDRLLLALRRRRVEAHQTPRALPAINHGQLDWLPALVSCYNCCLVAIHDGQSSSPAIDEITDVGKSSTNSWLLLSNHCGLGLPDNLGSVCRNAK</sequence>
<protein>
    <submittedName>
        <fullName evidence="2">Uncharacterized protein</fullName>
    </submittedName>
</protein>
<accession>A0A0D9UZR7</accession>
<keyword evidence="3" id="KW-1185">Reference proteome</keyword>
<dbReference type="AlphaFoldDB" id="A0A0D9UZR7"/>
<evidence type="ECO:0000313" key="3">
    <source>
        <dbReference type="Proteomes" id="UP000032180"/>
    </source>
</evidence>
<dbReference type="HOGENOM" id="CLU_1689248_0_0_1"/>
<evidence type="ECO:0000313" key="2">
    <source>
        <dbReference type="EnsemblPlants" id="LPERR01G10760.1"/>
    </source>
</evidence>
<feature type="compositionally biased region" description="Acidic residues" evidence="1">
    <location>
        <begin position="14"/>
        <end position="25"/>
    </location>
</feature>
<reference evidence="3" key="2">
    <citation type="submission" date="2013-12" db="EMBL/GenBank/DDBJ databases">
        <authorList>
            <person name="Yu Y."/>
            <person name="Lee S."/>
            <person name="de Baynast K."/>
            <person name="Wissotski M."/>
            <person name="Liu L."/>
            <person name="Talag J."/>
            <person name="Goicoechea J."/>
            <person name="Angelova A."/>
            <person name="Jetty R."/>
            <person name="Kudrna D."/>
            <person name="Golser W."/>
            <person name="Rivera L."/>
            <person name="Zhang J."/>
            <person name="Wing R."/>
        </authorList>
    </citation>
    <scope>NUCLEOTIDE SEQUENCE</scope>
</reference>
<reference evidence="2" key="3">
    <citation type="submission" date="2015-04" db="UniProtKB">
        <authorList>
            <consortium name="EnsemblPlants"/>
        </authorList>
    </citation>
    <scope>IDENTIFICATION</scope>
</reference>
<proteinExistence type="predicted"/>
<dbReference type="Proteomes" id="UP000032180">
    <property type="component" value="Chromosome 1"/>
</dbReference>
<reference evidence="2 3" key="1">
    <citation type="submission" date="2012-08" db="EMBL/GenBank/DDBJ databases">
        <title>Oryza genome evolution.</title>
        <authorList>
            <person name="Wing R.A."/>
        </authorList>
    </citation>
    <scope>NUCLEOTIDE SEQUENCE</scope>
</reference>
<evidence type="ECO:0000256" key="1">
    <source>
        <dbReference type="SAM" id="MobiDB-lite"/>
    </source>
</evidence>
<dbReference type="EnsemblPlants" id="LPERR01G10760.1">
    <property type="protein sequence ID" value="LPERR01G10760.1"/>
    <property type="gene ID" value="LPERR01G10760"/>
</dbReference>
<dbReference type="Gramene" id="LPERR01G10760.1">
    <property type="protein sequence ID" value="LPERR01G10760.1"/>
    <property type="gene ID" value="LPERR01G10760"/>
</dbReference>
<name>A0A0D9UZR7_9ORYZ</name>
<organism evidence="2 3">
    <name type="scientific">Leersia perrieri</name>
    <dbReference type="NCBI Taxonomy" id="77586"/>
    <lineage>
        <taxon>Eukaryota</taxon>
        <taxon>Viridiplantae</taxon>
        <taxon>Streptophyta</taxon>
        <taxon>Embryophyta</taxon>
        <taxon>Tracheophyta</taxon>
        <taxon>Spermatophyta</taxon>
        <taxon>Magnoliopsida</taxon>
        <taxon>Liliopsida</taxon>
        <taxon>Poales</taxon>
        <taxon>Poaceae</taxon>
        <taxon>BOP clade</taxon>
        <taxon>Oryzoideae</taxon>
        <taxon>Oryzeae</taxon>
        <taxon>Oryzinae</taxon>
        <taxon>Leersia</taxon>
    </lineage>
</organism>
<feature type="region of interest" description="Disordered" evidence="1">
    <location>
        <begin position="1"/>
        <end position="34"/>
    </location>
</feature>